<evidence type="ECO:0000256" key="3">
    <source>
        <dbReference type="ARBA" id="ARBA00023163"/>
    </source>
</evidence>
<dbReference type="RefSeq" id="WP_090688630.1">
    <property type="nucleotide sequence ID" value="NZ_CADERL010000010.1"/>
</dbReference>
<evidence type="ECO:0000256" key="2">
    <source>
        <dbReference type="ARBA" id="ARBA00023125"/>
    </source>
</evidence>
<dbReference type="Gene3D" id="1.10.10.10">
    <property type="entry name" value="Winged helix-like DNA-binding domain superfamily/Winged helix DNA-binding domain"/>
    <property type="match status" value="1"/>
</dbReference>
<evidence type="ECO:0000313" key="6">
    <source>
        <dbReference type="Proteomes" id="UP000199706"/>
    </source>
</evidence>
<dbReference type="PRINTS" id="PR00598">
    <property type="entry name" value="HTHMARR"/>
</dbReference>
<reference evidence="5 6" key="1">
    <citation type="submission" date="2016-10" db="EMBL/GenBank/DDBJ databases">
        <authorList>
            <person name="de Groot N.N."/>
        </authorList>
    </citation>
    <scope>NUCLEOTIDE SEQUENCE [LARGE SCALE GENOMIC DNA]</scope>
    <source>
        <strain evidence="5 6">LMG 2247</strain>
    </source>
</reference>
<protein>
    <submittedName>
        <fullName evidence="5">DNA-binding transcriptional regulator, MarR family</fullName>
    </submittedName>
</protein>
<dbReference type="GO" id="GO:0003677">
    <property type="term" value="F:DNA binding"/>
    <property type="evidence" value="ECO:0007669"/>
    <property type="project" value="UniProtKB-KW"/>
</dbReference>
<evidence type="ECO:0000256" key="1">
    <source>
        <dbReference type="ARBA" id="ARBA00023015"/>
    </source>
</evidence>
<dbReference type="Pfam" id="PF01047">
    <property type="entry name" value="MarR"/>
    <property type="match status" value="1"/>
</dbReference>
<dbReference type="GO" id="GO:0003700">
    <property type="term" value="F:DNA-binding transcription factor activity"/>
    <property type="evidence" value="ECO:0007669"/>
    <property type="project" value="InterPro"/>
</dbReference>
<dbReference type="InterPro" id="IPR023187">
    <property type="entry name" value="Tscrpt_reg_MarR-type_CS"/>
</dbReference>
<dbReference type="PANTHER" id="PTHR42756">
    <property type="entry name" value="TRANSCRIPTIONAL REGULATOR, MARR"/>
    <property type="match status" value="1"/>
</dbReference>
<dbReference type="EMBL" id="FNCJ01000014">
    <property type="protein sequence ID" value="SDH86260.1"/>
    <property type="molecule type" value="Genomic_DNA"/>
</dbReference>
<dbReference type="PANTHER" id="PTHR42756:SF1">
    <property type="entry name" value="TRANSCRIPTIONAL REPRESSOR OF EMRAB OPERON"/>
    <property type="match status" value="1"/>
</dbReference>
<name>A0A1G8FW24_9BURK</name>
<keyword evidence="2 5" id="KW-0238">DNA-binding</keyword>
<feature type="domain" description="HTH marR-type" evidence="4">
    <location>
        <begin position="15"/>
        <end position="151"/>
    </location>
</feature>
<accession>A0A1G8FW24</accession>
<keyword evidence="3" id="KW-0804">Transcription</keyword>
<proteinExistence type="predicted"/>
<organism evidence="5 6">
    <name type="scientific">Paraburkholderia phenazinium</name>
    <dbReference type="NCBI Taxonomy" id="60549"/>
    <lineage>
        <taxon>Bacteria</taxon>
        <taxon>Pseudomonadati</taxon>
        <taxon>Pseudomonadota</taxon>
        <taxon>Betaproteobacteria</taxon>
        <taxon>Burkholderiales</taxon>
        <taxon>Burkholderiaceae</taxon>
        <taxon>Paraburkholderia</taxon>
    </lineage>
</organism>
<dbReference type="InterPro" id="IPR011991">
    <property type="entry name" value="ArsR-like_HTH"/>
</dbReference>
<keyword evidence="1" id="KW-0805">Transcription regulation</keyword>
<dbReference type="PROSITE" id="PS50995">
    <property type="entry name" value="HTH_MARR_2"/>
    <property type="match status" value="1"/>
</dbReference>
<dbReference type="InterPro" id="IPR036390">
    <property type="entry name" value="WH_DNA-bd_sf"/>
</dbReference>
<evidence type="ECO:0000313" key="5">
    <source>
        <dbReference type="EMBL" id="SDH86260.1"/>
    </source>
</evidence>
<evidence type="ECO:0000259" key="4">
    <source>
        <dbReference type="PROSITE" id="PS50995"/>
    </source>
</evidence>
<dbReference type="AlphaFoldDB" id="A0A1G8FW24"/>
<dbReference type="SMART" id="SM00347">
    <property type="entry name" value="HTH_MARR"/>
    <property type="match status" value="1"/>
</dbReference>
<dbReference type="OrthoDB" id="5974674at2"/>
<sequence length="165" mass="18320">MSTKTVQNTHINTQLRELHGALLEIVGVVNSPQRDEAMVRAAGISLDRALFPLMVLVERLGPIGVVELADRVGRDYTTVSRQVAKLESLGLVDRQESATDRRVRQAVVTRKGKAMTDRVDKARARIGQSIFATWEKRDIEDLVRLMRKFADDIKGDPSSGPASLE</sequence>
<dbReference type="InterPro" id="IPR000835">
    <property type="entry name" value="HTH_MarR-typ"/>
</dbReference>
<dbReference type="PROSITE" id="PS01117">
    <property type="entry name" value="HTH_MARR_1"/>
    <property type="match status" value="1"/>
</dbReference>
<dbReference type="Proteomes" id="UP000199706">
    <property type="component" value="Unassembled WGS sequence"/>
</dbReference>
<dbReference type="CDD" id="cd00090">
    <property type="entry name" value="HTH_ARSR"/>
    <property type="match status" value="1"/>
</dbReference>
<dbReference type="SUPFAM" id="SSF46785">
    <property type="entry name" value="Winged helix' DNA-binding domain"/>
    <property type="match status" value="1"/>
</dbReference>
<gene>
    <name evidence="5" type="ORF">SAMN05216466_11412</name>
</gene>
<dbReference type="InterPro" id="IPR036388">
    <property type="entry name" value="WH-like_DNA-bd_sf"/>
</dbReference>